<feature type="domain" description="HTH luxR-type" evidence="4">
    <location>
        <begin position="804"/>
        <end position="869"/>
    </location>
</feature>
<evidence type="ECO:0000256" key="3">
    <source>
        <dbReference type="ARBA" id="ARBA00023163"/>
    </source>
</evidence>
<dbReference type="InterPro" id="IPR011990">
    <property type="entry name" value="TPR-like_helical_dom_sf"/>
</dbReference>
<dbReference type="InterPro" id="IPR059106">
    <property type="entry name" value="WHD_MalT"/>
</dbReference>
<dbReference type="InterPro" id="IPR000792">
    <property type="entry name" value="Tscrpt_reg_LuxR_C"/>
</dbReference>
<evidence type="ECO:0000313" key="6">
    <source>
        <dbReference type="Proteomes" id="UP000187074"/>
    </source>
</evidence>
<dbReference type="PROSITE" id="PS50043">
    <property type="entry name" value="HTH_LUXR_2"/>
    <property type="match status" value="1"/>
</dbReference>
<gene>
    <name evidence="5" type="ORF">BK123_12990</name>
</gene>
<dbReference type="CDD" id="cd06170">
    <property type="entry name" value="LuxR_C_like"/>
    <property type="match status" value="1"/>
</dbReference>
<dbReference type="Pfam" id="PF17874">
    <property type="entry name" value="TPR_MalT"/>
    <property type="match status" value="1"/>
</dbReference>
<dbReference type="SUPFAM" id="SSF48452">
    <property type="entry name" value="TPR-like"/>
    <property type="match status" value="1"/>
</dbReference>
<reference evidence="5 6" key="1">
    <citation type="submission" date="2016-11" db="EMBL/GenBank/DDBJ databases">
        <title>Paenibacillus species isolates.</title>
        <authorList>
            <person name="Beno S.M."/>
        </authorList>
    </citation>
    <scope>NUCLEOTIDE SEQUENCE [LARGE SCALE GENOMIC DNA]</scope>
    <source>
        <strain evidence="5 6">FSL F4-0100</strain>
    </source>
</reference>
<dbReference type="Proteomes" id="UP000187074">
    <property type="component" value="Unassembled WGS sequence"/>
</dbReference>
<evidence type="ECO:0000256" key="2">
    <source>
        <dbReference type="ARBA" id="ARBA00023125"/>
    </source>
</evidence>
<dbReference type="Pfam" id="PF25873">
    <property type="entry name" value="WHD_MalT"/>
    <property type="match status" value="1"/>
</dbReference>
<dbReference type="Pfam" id="PF00196">
    <property type="entry name" value="GerE"/>
    <property type="match status" value="1"/>
</dbReference>
<dbReference type="GO" id="GO:0006355">
    <property type="term" value="P:regulation of DNA-templated transcription"/>
    <property type="evidence" value="ECO:0007669"/>
    <property type="project" value="InterPro"/>
</dbReference>
<sequence length="873" mass="99510">MKLLTDSPILKMKISLPGLKKHLIHRNRLIQAMTAGHNGQLTTIIAPAGYGKSTLLAQWAHGANERCAWVSLDERDNDPVRFWRYVAASLASVLPEQQGDRLMNHTHLLPSASIESFLDTLISELYEEHEPLNLILEDLHSIHYHAIHAGISYLIDYLPEPIHLFISSRTELPFPTMKGMVNHEVNHIGMKQLEFTSDETERFFRHESDSSQPRLTPMQLDALLNRTEGWITGLQLASLSLRTGSDLEPFVKDMKGNQLLISKYLFQEVISRLSPEVLTFLLQTAVLSELHPQVCDAVTDLNDSRPMLEELQKLNLFLVPLDEHHTCYRYHHLFSQFLLDLLLREDNGEYTKRHRLAGQYYASTGSMDEAIDHMFAAQDIDGAVNLLEQHMQTVLERGEIATLLEWFDRIPSPFSTTLEMSLAHAFIMVLAGDLERSERMLSQIEETCAALASSDRREQLRSSLLFVRSNLVFLNGDFGKWLAFSEGILDNAMPDNPIYYQFDYNRQEPYVRRTPLGMKGALSADTERIAHLFIGVLESHGWAHSLMNLYVKQSLCEGYYEWNRLAECRQLLVQIRNAPPAKETMGLFVPLHITEAKLYAAEGKFHLAHYALDEAWTAVLDRKASPWLAPLKAIRCMLYIREGRITEARKEAAGLPISVKDRPTYSRETEYLAFVRLLGKQRREAEALHLLELLKPQAEREQQRSSIIEITGLQALLEYQRGQRKQSLHLLGDALRIGAQNGYVRSFLDEGEEMYQLLKLYANHQGQESGLQPEQHQLLEYVRTLLEHFPDYPQADPSSAKLSPSVLPEQLNRNEMNLLHLIRQGAANKQMAAALGLSEGTVRVYLSRLYGKLGVTTRTQALVKAQSLNLLED</sequence>
<keyword evidence="1" id="KW-0805">Transcription regulation</keyword>
<dbReference type="PANTHER" id="PTHR44688:SF16">
    <property type="entry name" value="DNA-BINDING TRANSCRIPTIONAL ACTIVATOR DEVR_DOSR"/>
    <property type="match status" value="1"/>
</dbReference>
<organism evidence="5 6">
    <name type="scientific">Paenibacillus lautus</name>
    <name type="common">Bacillus lautus</name>
    <dbReference type="NCBI Taxonomy" id="1401"/>
    <lineage>
        <taxon>Bacteria</taxon>
        <taxon>Bacillati</taxon>
        <taxon>Bacillota</taxon>
        <taxon>Bacilli</taxon>
        <taxon>Bacillales</taxon>
        <taxon>Paenibacillaceae</taxon>
        <taxon>Paenibacillus</taxon>
    </lineage>
</organism>
<keyword evidence="3" id="KW-0804">Transcription</keyword>
<dbReference type="Gene3D" id="3.40.50.300">
    <property type="entry name" value="P-loop containing nucleotide triphosphate hydrolases"/>
    <property type="match status" value="1"/>
</dbReference>
<dbReference type="PRINTS" id="PR00038">
    <property type="entry name" value="HTHLUXR"/>
</dbReference>
<dbReference type="InterPro" id="IPR016032">
    <property type="entry name" value="Sig_transdc_resp-reg_C-effctor"/>
</dbReference>
<dbReference type="OrthoDB" id="1137593at2"/>
<evidence type="ECO:0000313" key="5">
    <source>
        <dbReference type="EMBL" id="OME92792.1"/>
    </source>
</evidence>
<evidence type="ECO:0000256" key="1">
    <source>
        <dbReference type="ARBA" id="ARBA00023015"/>
    </source>
</evidence>
<dbReference type="InterPro" id="IPR027417">
    <property type="entry name" value="P-loop_NTPase"/>
</dbReference>
<proteinExistence type="predicted"/>
<protein>
    <submittedName>
        <fullName evidence="5">LuxR family transcriptional regulator</fullName>
    </submittedName>
</protein>
<comment type="caution">
    <text evidence="5">The sequence shown here is derived from an EMBL/GenBank/DDBJ whole genome shotgun (WGS) entry which is preliminary data.</text>
</comment>
<dbReference type="InterPro" id="IPR036388">
    <property type="entry name" value="WH-like_DNA-bd_sf"/>
</dbReference>
<dbReference type="AlphaFoldDB" id="A0A1R1B2A0"/>
<evidence type="ECO:0000259" key="4">
    <source>
        <dbReference type="PROSITE" id="PS50043"/>
    </source>
</evidence>
<dbReference type="InterPro" id="IPR041617">
    <property type="entry name" value="TPR_MalT"/>
</dbReference>
<dbReference type="Gene3D" id="1.10.10.10">
    <property type="entry name" value="Winged helix-like DNA-binding domain superfamily/Winged helix DNA-binding domain"/>
    <property type="match status" value="1"/>
</dbReference>
<dbReference type="Gene3D" id="1.25.40.10">
    <property type="entry name" value="Tetratricopeptide repeat domain"/>
    <property type="match status" value="1"/>
</dbReference>
<name>A0A1R1B2A0_PAELA</name>
<keyword evidence="2" id="KW-0238">DNA-binding</keyword>
<dbReference type="SUPFAM" id="SSF52540">
    <property type="entry name" value="P-loop containing nucleoside triphosphate hydrolases"/>
    <property type="match status" value="1"/>
</dbReference>
<accession>A0A1R1B2A0</accession>
<dbReference type="SMART" id="SM00421">
    <property type="entry name" value="HTH_LUXR"/>
    <property type="match status" value="1"/>
</dbReference>
<dbReference type="RefSeq" id="WP_076322821.1">
    <property type="nucleotide sequence ID" value="NZ_MRTF01000004.1"/>
</dbReference>
<dbReference type="SUPFAM" id="SSF46894">
    <property type="entry name" value="C-terminal effector domain of the bipartite response regulators"/>
    <property type="match status" value="1"/>
</dbReference>
<dbReference type="EMBL" id="MRTF01000004">
    <property type="protein sequence ID" value="OME92792.1"/>
    <property type="molecule type" value="Genomic_DNA"/>
</dbReference>
<dbReference type="PANTHER" id="PTHR44688">
    <property type="entry name" value="DNA-BINDING TRANSCRIPTIONAL ACTIVATOR DEVR_DOSR"/>
    <property type="match status" value="1"/>
</dbReference>
<dbReference type="GO" id="GO:0003677">
    <property type="term" value="F:DNA binding"/>
    <property type="evidence" value="ECO:0007669"/>
    <property type="project" value="UniProtKB-KW"/>
</dbReference>
<dbReference type="STRING" id="1401.BK123_12990"/>